<evidence type="ECO:0000313" key="1">
    <source>
        <dbReference type="EMBL" id="KAF9643922.1"/>
    </source>
</evidence>
<dbReference type="Proteomes" id="UP000886501">
    <property type="component" value="Unassembled WGS sequence"/>
</dbReference>
<comment type="caution">
    <text evidence="1">The sequence shown here is derived from an EMBL/GenBank/DDBJ whole genome shotgun (WGS) entry which is preliminary data.</text>
</comment>
<protein>
    <submittedName>
        <fullName evidence="1">Uncharacterized protein</fullName>
    </submittedName>
</protein>
<evidence type="ECO:0000313" key="2">
    <source>
        <dbReference type="Proteomes" id="UP000886501"/>
    </source>
</evidence>
<organism evidence="1 2">
    <name type="scientific">Thelephora ganbajun</name>
    <name type="common">Ganba fungus</name>
    <dbReference type="NCBI Taxonomy" id="370292"/>
    <lineage>
        <taxon>Eukaryota</taxon>
        <taxon>Fungi</taxon>
        <taxon>Dikarya</taxon>
        <taxon>Basidiomycota</taxon>
        <taxon>Agaricomycotina</taxon>
        <taxon>Agaricomycetes</taxon>
        <taxon>Thelephorales</taxon>
        <taxon>Thelephoraceae</taxon>
        <taxon>Thelephora</taxon>
    </lineage>
</organism>
<proteinExistence type="predicted"/>
<reference evidence="1" key="2">
    <citation type="journal article" date="2020" name="Nat. Commun.">
        <title>Large-scale genome sequencing of mycorrhizal fungi provides insights into the early evolution of symbiotic traits.</title>
        <authorList>
            <person name="Miyauchi S."/>
            <person name="Kiss E."/>
            <person name="Kuo A."/>
            <person name="Drula E."/>
            <person name="Kohler A."/>
            <person name="Sanchez-Garcia M."/>
            <person name="Morin E."/>
            <person name="Andreopoulos B."/>
            <person name="Barry K.W."/>
            <person name="Bonito G."/>
            <person name="Buee M."/>
            <person name="Carver A."/>
            <person name="Chen C."/>
            <person name="Cichocki N."/>
            <person name="Clum A."/>
            <person name="Culley D."/>
            <person name="Crous P.W."/>
            <person name="Fauchery L."/>
            <person name="Girlanda M."/>
            <person name="Hayes R.D."/>
            <person name="Keri Z."/>
            <person name="LaButti K."/>
            <person name="Lipzen A."/>
            <person name="Lombard V."/>
            <person name="Magnuson J."/>
            <person name="Maillard F."/>
            <person name="Murat C."/>
            <person name="Nolan M."/>
            <person name="Ohm R.A."/>
            <person name="Pangilinan J."/>
            <person name="Pereira M.F."/>
            <person name="Perotto S."/>
            <person name="Peter M."/>
            <person name="Pfister S."/>
            <person name="Riley R."/>
            <person name="Sitrit Y."/>
            <person name="Stielow J.B."/>
            <person name="Szollosi G."/>
            <person name="Zifcakova L."/>
            <person name="Stursova M."/>
            <person name="Spatafora J.W."/>
            <person name="Tedersoo L."/>
            <person name="Vaario L.M."/>
            <person name="Yamada A."/>
            <person name="Yan M."/>
            <person name="Wang P."/>
            <person name="Xu J."/>
            <person name="Bruns T."/>
            <person name="Baldrian P."/>
            <person name="Vilgalys R."/>
            <person name="Dunand C."/>
            <person name="Henrissat B."/>
            <person name="Grigoriev I.V."/>
            <person name="Hibbett D."/>
            <person name="Nagy L.G."/>
            <person name="Martin F.M."/>
        </authorList>
    </citation>
    <scope>NUCLEOTIDE SEQUENCE</scope>
    <source>
        <strain evidence="1">P2</strain>
    </source>
</reference>
<keyword evidence="2" id="KW-1185">Reference proteome</keyword>
<dbReference type="EMBL" id="MU118175">
    <property type="protein sequence ID" value="KAF9643922.1"/>
    <property type="molecule type" value="Genomic_DNA"/>
</dbReference>
<accession>A0ACB6Z331</accession>
<gene>
    <name evidence="1" type="ORF">BDM02DRAFT_1278294</name>
</gene>
<name>A0ACB6Z331_THEGA</name>
<sequence>MRASINAQKCRSCFHRVHISLSGLFPLLVHQCDSLRQGEHEHDHVSQPGELLSLNCRLNKVPPVVITSGNTHQCKSSRRRHTGRQVERRRRGGQYHPLFHTGVPVAGLDAFMDDWRKGWPAC</sequence>
<reference evidence="1" key="1">
    <citation type="submission" date="2019-10" db="EMBL/GenBank/DDBJ databases">
        <authorList>
            <consortium name="DOE Joint Genome Institute"/>
            <person name="Kuo A."/>
            <person name="Miyauchi S."/>
            <person name="Kiss E."/>
            <person name="Drula E."/>
            <person name="Kohler A."/>
            <person name="Sanchez-Garcia M."/>
            <person name="Andreopoulos B."/>
            <person name="Barry K.W."/>
            <person name="Bonito G."/>
            <person name="Buee M."/>
            <person name="Carver A."/>
            <person name="Chen C."/>
            <person name="Cichocki N."/>
            <person name="Clum A."/>
            <person name="Culley D."/>
            <person name="Crous P.W."/>
            <person name="Fauchery L."/>
            <person name="Girlanda M."/>
            <person name="Hayes R."/>
            <person name="Keri Z."/>
            <person name="Labutti K."/>
            <person name="Lipzen A."/>
            <person name="Lombard V."/>
            <person name="Magnuson J."/>
            <person name="Maillard F."/>
            <person name="Morin E."/>
            <person name="Murat C."/>
            <person name="Nolan M."/>
            <person name="Ohm R."/>
            <person name="Pangilinan J."/>
            <person name="Pereira M."/>
            <person name="Perotto S."/>
            <person name="Peter M."/>
            <person name="Riley R."/>
            <person name="Sitrit Y."/>
            <person name="Stielow B."/>
            <person name="Szollosi G."/>
            <person name="Zifcakova L."/>
            <person name="Stursova M."/>
            <person name="Spatafora J.W."/>
            <person name="Tedersoo L."/>
            <person name="Vaario L.-M."/>
            <person name="Yamada A."/>
            <person name="Yan M."/>
            <person name="Wang P."/>
            <person name="Xu J."/>
            <person name="Bruns T."/>
            <person name="Baldrian P."/>
            <person name="Vilgalys R."/>
            <person name="Henrissat B."/>
            <person name="Grigoriev I.V."/>
            <person name="Hibbett D."/>
            <person name="Nagy L.G."/>
            <person name="Martin F.M."/>
        </authorList>
    </citation>
    <scope>NUCLEOTIDE SEQUENCE</scope>
    <source>
        <strain evidence="1">P2</strain>
    </source>
</reference>